<evidence type="ECO:0000313" key="2">
    <source>
        <dbReference type="Proteomes" id="UP000299102"/>
    </source>
</evidence>
<dbReference type="AlphaFoldDB" id="A0A4C1T813"/>
<accession>A0A4C1T813</accession>
<dbReference type="Proteomes" id="UP000299102">
    <property type="component" value="Unassembled WGS sequence"/>
</dbReference>
<name>A0A4C1T813_EUMVA</name>
<protein>
    <submittedName>
        <fullName evidence="1">Uncharacterized protein</fullName>
    </submittedName>
</protein>
<organism evidence="1 2">
    <name type="scientific">Eumeta variegata</name>
    <name type="common">Bagworm moth</name>
    <name type="synonym">Eumeta japonica</name>
    <dbReference type="NCBI Taxonomy" id="151549"/>
    <lineage>
        <taxon>Eukaryota</taxon>
        <taxon>Metazoa</taxon>
        <taxon>Ecdysozoa</taxon>
        <taxon>Arthropoda</taxon>
        <taxon>Hexapoda</taxon>
        <taxon>Insecta</taxon>
        <taxon>Pterygota</taxon>
        <taxon>Neoptera</taxon>
        <taxon>Endopterygota</taxon>
        <taxon>Lepidoptera</taxon>
        <taxon>Glossata</taxon>
        <taxon>Ditrysia</taxon>
        <taxon>Tineoidea</taxon>
        <taxon>Psychidae</taxon>
        <taxon>Oiketicinae</taxon>
        <taxon>Eumeta</taxon>
    </lineage>
</organism>
<gene>
    <name evidence="1" type="ORF">EVAR_76470_1</name>
</gene>
<evidence type="ECO:0000313" key="1">
    <source>
        <dbReference type="EMBL" id="GBP09431.1"/>
    </source>
</evidence>
<keyword evidence="2" id="KW-1185">Reference proteome</keyword>
<dbReference type="EMBL" id="BGZK01000036">
    <property type="protein sequence ID" value="GBP09431.1"/>
    <property type="molecule type" value="Genomic_DNA"/>
</dbReference>
<proteinExistence type="predicted"/>
<reference evidence="1 2" key="1">
    <citation type="journal article" date="2019" name="Commun. Biol.">
        <title>The bagworm genome reveals a unique fibroin gene that provides high tensile strength.</title>
        <authorList>
            <person name="Kono N."/>
            <person name="Nakamura H."/>
            <person name="Ohtoshi R."/>
            <person name="Tomita M."/>
            <person name="Numata K."/>
            <person name="Arakawa K."/>
        </authorList>
    </citation>
    <scope>NUCLEOTIDE SEQUENCE [LARGE SCALE GENOMIC DNA]</scope>
</reference>
<comment type="caution">
    <text evidence="1">The sequence shown here is derived from an EMBL/GenBank/DDBJ whole genome shotgun (WGS) entry which is preliminary data.</text>
</comment>
<sequence length="148" mass="16150">MELTSCQVGSLYDSNKDGARELRMHTVSHSSLVSLGSATEPETVSTTCAVKTKRNNITDIENDGIPTQAFVSNVAHFAVSVCRSERSTLNSCATWLLTSRHRSGAQGMLWRGDDVRGAAFDRVARNFHGRAVVTFRTVSNAVEIIGYQ</sequence>